<accession>A0ABU7XF61</accession>
<evidence type="ECO:0000256" key="4">
    <source>
        <dbReference type="ARBA" id="ARBA00022490"/>
    </source>
</evidence>
<evidence type="ECO:0000256" key="2">
    <source>
        <dbReference type="ARBA" id="ARBA00007707"/>
    </source>
</evidence>
<comment type="subcellular location">
    <subcellularLocation>
        <location evidence="1 18">Cytoplasm</location>
    </subcellularLocation>
</comment>
<dbReference type="HAMAP" id="MF_01631">
    <property type="entry name" value="GlmU"/>
    <property type="match status" value="1"/>
</dbReference>
<comment type="caution">
    <text evidence="18">Lacks conserved residue(s) required for the propagation of feature annotation.</text>
</comment>
<dbReference type="InterPro" id="IPR018357">
    <property type="entry name" value="Hexapep_transf_CS"/>
</dbReference>
<evidence type="ECO:0000256" key="8">
    <source>
        <dbReference type="ARBA" id="ARBA00022737"/>
    </source>
</evidence>
<evidence type="ECO:0000256" key="12">
    <source>
        <dbReference type="ARBA" id="ARBA00023268"/>
    </source>
</evidence>
<feature type="domain" description="MobA-like NTP transferase" evidence="19">
    <location>
        <begin position="9"/>
        <end position="155"/>
    </location>
</feature>
<comment type="pathway">
    <text evidence="18">Nucleotide-sugar biosynthesis; UDP-N-acetyl-alpha-D-glucosamine biosynthesis; UDP-N-acetyl-alpha-D-glucosamine from N-acetyl-alpha-D-glucosamine 1-phosphate: step 1/1.</text>
</comment>
<evidence type="ECO:0000256" key="1">
    <source>
        <dbReference type="ARBA" id="ARBA00004496"/>
    </source>
</evidence>
<comment type="subunit">
    <text evidence="18">Homotrimer.</text>
</comment>
<dbReference type="NCBIfam" id="TIGR01173">
    <property type="entry name" value="glmU"/>
    <property type="match status" value="1"/>
</dbReference>
<evidence type="ECO:0000259" key="19">
    <source>
        <dbReference type="Pfam" id="PF12804"/>
    </source>
</evidence>
<keyword evidence="9 18" id="KW-0460">Magnesium</keyword>
<evidence type="ECO:0000256" key="13">
    <source>
        <dbReference type="ARBA" id="ARBA00023315"/>
    </source>
</evidence>
<feature type="region of interest" description="Linker" evidence="18">
    <location>
        <begin position="235"/>
        <end position="255"/>
    </location>
</feature>
<name>A0ABU7XF61_9HYPH</name>
<dbReference type="Gene3D" id="2.160.10.10">
    <property type="entry name" value="Hexapeptide repeat proteins"/>
    <property type="match status" value="1"/>
</dbReference>
<dbReference type="EC" id="2.3.1.157" evidence="18"/>
<comment type="catalytic activity">
    <reaction evidence="16 18">
        <text>N-acetyl-alpha-D-glucosamine 1-phosphate + UTP + H(+) = UDP-N-acetyl-alpha-D-glucosamine + diphosphate</text>
        <dbReference type="Rhea" id="RHEA:13509"/>
        <dbReference type="ChEBI" id="CHEBI:15378"/>
        <dbReference type="ChEBI" id="CHEBI:33019"/>
        <dbReference type="ChEBI" id="CHEBI:46398"/>
        <dbReference type="ChEBI" id="CHEBI:57705"/>
        <dbReference type="ChEBI" id="CHEBI:57776"/>
        <dbReference type="EC" id="2.7.7.23"/>
    </reaction>
</comment>
<comment type="caution">
    <text evidence="20">The sequence shown here is derived from an EMBL/GenBank/DDBJ whole genome shotgun (WGS) entry which is preliminary data.</text>
</comment>
<feature type="binding site" evidence="18">
    <location>
        <position position="321"/>
    </location>
    <ligand>
        <name>UDP-N-acetyl-alpha-D-glucosamine</name>
        <dbReference type="ChEBI" id="CHEBI:57705"/>
    </ligand>
</feature>
<dbReference type="EMBL" id="JAZHYN010000008">
    <property type="protein sequence ID" value="MEF3365784.1"/>
    <property type="molecule type" value="Genomic_DNA"/>
</dbReference>
<sequence>MPTPRNALAVILAAGEGTRMKSDRPKVLHEIASRSLLAHALSSAAEAGVGRVAVVVGPGRDDVCAEARRYAPEAEIFVQSERRGTAHAVLAARAAIAKGCDDLLVLFADTPLVEGRTIAALRAALAAGASVAVLGFEASDPFGYGRVLRDAGGRLIAIREEKDASEAERAVTLCNAGLMAIDGGEALALLDRIDNKNAKGEFYLTDVVELARAAGCEMGVVVADESEVQGVNDRMQLAQAEAVVQTRLRRAAMAGGATLIAPETVFLSADTVIGRDVTIEPHVVIGPAVVIGDGAVIHSFSHLEGARIGEGAAVGPFARLRPGAALAQNAKVGNFVEIKNANLAQGAKVNHLTYIGDADIGANANIGAGTITCNYDGFLKSRTRIGENAFIGSNSALVAPVTIGAGAYIGSGSVITKDVAPDALAVARGRQMEKAGWAVSFRAAQAEKKAKGKTS</sequence>
<feature type="binding site" evidence="18">
    <location>
        <position position="393"/>
    </location>
    <ligand>
        <name>acetyl-CoA</name>
        <dbReference type="ChEBI" id="CHEBI:57288"/>
    </ligand>
</feature>
<dbReference type="PANTHER" id="PTHR43584:SF3">
    <property type="entry name" value="BIFUNCTIONAL PROTEIN GLMU"/>
    <property type="match status" value="1"/>
</dbReference>
<dbReference type="InterPro" id="IPR029044">
    <property type="entry name" value="Nucleotide-diphossugar_trans"/>
</dbReference>
<comment type="function">
    <text evidence="17 18">Catalyzes the last two sequential reactions in the de novo biosynthetic pathway for UDP-N-acetylglucosamine (UDP-GlcNAc). The C-terminal domain catalyzes the transfer of acetyl group from acetyl coenzyme A to glucosamine-1-phosphate (GlcN-1-P) to produce N-acetylglucosamine-1-phosphate (GlcNAc-1-P), which is converted into UDP-GlcNAc by the transfer of uridine 5-monophosphate (from uridine 5-triphosphate), a reaction catalyzed by the N-terminal domain.</text>
</comment>
<dbReference type="PANTHER" id="PTHR43584">
    <property type="entry name" value="NUCLEOTIDYL TRANSFERASE"/>
    <property type="match status" value="1"/>
</dbReference>
<organism evidence="20 21">
    <name type="scientific">Methylocystis borbori</name>
    <dbReference type="NCBI Taxonomy" id="3118750"/>
    <lineage>
        <taxon>Bacteria</taxon>
        <taxon>Pseudomonadati</taxon>
        <taxon>Pseudomonadota</taxon>
        <taxon>Alphaproteobacteria</taxon>
        <taxon>Hyphomicrobiales</taxon>
        <taxon>Methylocystaceae</taxon>
        <taxon>Methylocystis</taxon>
    </lineage>
</organism>
<keyword evidence="14 18" id="KW-0961">Cell wall biogenesis/degradation</keyword>
<evidence type="ECO:0000313" key="20">
    <source>
        <dbReference type="EMBL" id="MEF3365784.1"/>
    </source>
</evidence>
<comment type="pathway">
    <text evidence="18">Bacterial outer membrane biogenesis; LPS lipid A biosynthesis.</text>
</comment>
<evidence type="ECO:0000256" key="18">
    <source>
        <dbReference type="HAMAP-Rule" id="MF_01631"/>
    </source>
</evidence>
<dbReference type="InterPro" id="IPR005882">
    <property type="entry name" value="Bifunctional_GlmU"/>
</dbReference>
<evidence type="ECO:0000256" key="17">
    <source>
        <dbReference type="ARBA" id="ARBA00049628"/>
    </source>
</evidence>
<feature type="binding site" evidence="18">
    <location>
        <position position="160"/>
    </location>
    <ligand>
        <name>UDP-N-acetyl-alpha-D-glucosamine</name>
        <dbReference type="ChEBI" id="CHEBI:57705"/>
    </ligand>
</feature>
<feature type="binding site" evidence="18">
    <location>
        <position position="354"/>
    </location>
    <ligand>
        <name>UDP-N-acetyl-alpha-D-glucosamine</name>
        <dbReference type="ChEBI" id="CHEBI:57705"/>
    </ligand>
</feature>
<dbReference type="Gene3D" id="3.90.550.10">
    <property type="entry name" value="Spore Coat Polysaccharide Biosynthesis Protein SpsA, Chain A"/>
    <property type="match status" value="1"/>
</dbReference>
<keyword evidence="11 18" id="KW-0573">Peptidoglycan synthesis</keyword>
<proteinExistence type="inferred from homology"/>
<comment type="cofactor">
    <cofactor evidence="18">
        <name>Mg(2+)</name>
        <dbReference type="ChEBI" id="CHEBI:18420"/>
    </cofactor>
    <text evidence="18">Binds 1 Mg(2+) ion per subunit.</text>
</comment>
<evidence type="ECO:0000256" key="16">
    <source>
        <dbReference type="ARBA" id="ARBA00048493"/>
    </source>
</evidence>
<protein>
    <recommendedName>
        <fullName evidence="18">Bifunctional protein GlmU</fullName>
    </recommendedName>
    <domain>
        <recommendedName>
            <fullName evidence="18">UDP-N-acetylglucosamine pyrophosphorylase</fullName>
            <ecNumber evidence="18">2.7.7.23</ecNumber>
        </recommendedName>
        <alternativeName>
            <fullName evidence="18">N-acetylglucosamine-1-phosphate uridyltransferase</fullName>
        </alternativeName>
    </domain>
    <domain>
        <recommendedName>
            <fullName evidence="18">Glucosamine-1-phosphate N-acetyltransferase</fullName>
            <ecNumber evidence="18">2.3.1.157</ecNumber>
        </recommendedName>
    </domain>
</protein>
<gene>
    <name evidence="18 20" type="primary">glmU</name>
    <name evidence="20" type="ORF">V3H18_04470</name>
</gene>
<dbReference type="Pfam" id="PF12804">
    <property type="entry name" value="NTP_transf_3"/>
    <property type="match status" value="1"/>
</dbReference>
<feature type="region of interest" description="Pyrophosphorylase" evidence="18">
    <location>
        <begin position="1"/>
        <end position="234"/>
    </location>
</feature>
<dbReference type="CDD" id="cd03353">
    <property type="entry name" value="LbH_GlmU_C"/>
    <property type="match status" value="1"/>
</dbReference>
<dbReference type="EC" id="2.7.7.23" evidence="18"/>
<dbReference type="GO" id="GO:0003977">
    <property type="term" value="F:UDP-N-acetylglucosamine diphosphorylase activity"/>
    <property type="evidence" value="ECO:0007669"/>
    <property type="project" value="UniProtKB-EC"/>
</dbReference>
<dbReference type="Pfam" id="PF00132">
    <property type="entry name" value="Hexapep"/>
    <property type="match status" value="2"/>
</dbReference>
<dbReference type="PROSITE" id="PS00101">
    <property type="entry name" value="HEXAPEP_TRANSFERASES"/>
    <property type="match status" value="1"/>
</dbReference>
<evidence type="ECO:0000256" key="7">
    <source>
        <dbReference type="ARBA" id="ARBA00022723"/>
    </source>
</evidence>
<feature type="binding site" evidence="18">
    <location>
        <position position="109"/>
    </location>
    <ligand>
        <name>Mg(2+)</name>
        <dbReference type="ChEBI" id="CHEBI:18420"/>
    </ligand>
</feature>
<evidence type="ECO:0000313" key="21">
    <source>
        <dbReference type="Proteomes" id="UP001350748"/>
    </source>
</evidence>
<keyword evidence="21" id="KW-1185">Reference proteome</keyword>
<feature type="active site" description="Proton acceptor" evidence="18">
    <location>
        <position position="351"/>
    </location>
</feature>
<dbReference type="RefSeq" id="WP_332080716.1">
    <property type="nucleotide sequence ID" value="NZ_JAZHYN010000008.1"/>
</dbReference>
<feature type="binding site" evidence="18">
    <location>
        <position position="145"/>
    </location>
    <ligand>
        <name>UDP-N-acetyl-alpha-D-glucosamine</name>
        <dbReference type="ChEBI" id="CHEBI:57705"/>
    </ligand>
</feature>
<evidence type="ECO:0000256" key="3">
    <source>
        <dbReference type="ARBA" id="ARBA00007947"/>
    </source>
</evidence>
<dbReference type="InterPro" id="IPR050065">
    <property type="entry name" value="GlmU-like"/>
</dbReference>
<feature type="binding site" evidence="18">
    <location>
        <position position="365"/>
    </location>
    <ligand>
        <name>UDP-N-acetyl-alpha-D-glucosamine</name>
        <dbReference type="ChEBI" id="CHEBI:57705"/>
    </ligand>
</feature>
<feature type="binding site" evidence="18">
    <location>
        <begin position="374"/>
        <end position="375"/>
    </location>
    <ligand>
        <name>acetyl-CoA</name>
        <dbReference type="ChEBI" id="CHEBI:57288"/>
    </ligand>
</feature>
<keyword evidence="10 18" id="KW-0133">Cell shape</keyword>
<feature type="region of interest" description="N-acetyltransferase" evidence="18">
    <location>
        <begin position="256"/>
        <end position="455"/>
    </location>
</feature>
<feature type="binding site" evidence="18">
    <location>
        <position position="175"/>
    </location>
    <ligand>
        <name>UDP-N-acetyl-alpha-D-glucosamine</name>
        <dbReference type="ChEBI" id="CHEBI:57705"/>
    </ligand>
</feature>
<feature type="binding site" evidence="18">
    <location>
        <position position="26"/>
    </location>
    <ligand>
        <name>UDP-N-acetyl-alpha-D-glucosamine</name>
        <dbReference type="ChEBI" id="CHEBI:57705"/>
    </ligand>
</feature>
<feature type="binding site" evidence="18">
    <location>
        <position position="232"/>
    </location>
    <ligand>
        <name>UDP-N-acetyl-alpha-D-glucosamine</name>
        <dbReference type="ChEBI" id="CHEBI:57705"/>
    </ligand>
</feature>
<keyword evidence="7 18" id="KW-0479">Metal-binding</keyword>
<comment type="catalytic activity">
    <reaction evidence="15 18">
        <text>alpha-D-glucosamine 1-phosphate + acetyl-CoA = N-acetyl-alpha-D-glucosamine 1-phosphate + CoA + H(+)</text>
        <dbReference type="Rhea" id="RHEA:13725"/>
        <dbReference type="ChEBI" id="CHEBI:15378"/>
        <dbReference type="ChEBI" id="CHEBI:57287"/>
        <dbReference type="ChEBI" id="CHEBI:57288"/>
        <dbReference type="ChEBI" id="CHEBI:57776"/>
        <dbReference type="ChEBI" id="CHEBI:58516"/>
        <dbReference type="EC" id="2.3.1.157"/>
    </reaction>
</comment>
<keyword evidence="13 18" id="KW-0012">Acyltransferase</keyword>
<dbReference type="Proteomes" id="UP001350748">
    <property type="component" value="Unassembled WGS sequence"/>
</dbReference>
<keyword evidence="12 18" id="KW-0511">Multifunctional enzyme</keyword>
<keyword evidence="6 18" id="KW-0548">Nucleotidyltransferase</keyword>
<dbReference type="InterPro" id="IPR011004">
    <property type="entry name" value="Trimer_LpxA-like_sf"/>
</dbReference>
<evidence type="ECO:0000256" key="9">
    <source>
        <dbReference type="ARBA" id="ARBA00022842"/>
    </source>
</evidence>
<dbReference type="InterPro" id="IPR038009">
    <property type="entry name" value="GlmU_C_LbH"/>
</dbReference>
<evidence type="ECO:0000256" key="14">
    <source>
        <dbReference type="ARBA" id="ARBA00023316"/>
    </source>
</evidence>
<dbReference type="SUPFAM" id="SSF53448">
    <property type="entry name" value="Nucleotide-diphospho-sugar transferases"/>
    <property type="match status" value="1"/>
</dbReference>
<evidence type="ECO:0000256" key="5">
    <source>
        <dbReference type="ARBA" id="ARBA00022679"/>
    </source>
</evidence>
<feature type="binding site" evidence="18">
    <location>
        <begin position="12"/>
        <end position="15"/>
    </location>
    <ligand>
        <name>UDP-N-acetyl-alpha-D-glucosamine</name>
        <dbReference type="ChEBI" id="CHEBI:57705"/>
    </ligand>
</feature>
<feature type="binding site" evidence="18">
    <location>
        <position position="232"/>
    </location>
    <ligand>
        <name>Mg(2+)</name>
        <dbReference type="ChEBI" id="CHEBI:18420"/>
    </ligand>
</feature>
<feature type="binding site" evidence="18">
    <location>
        <position position="339"/>
    </location>
    <ligand>
        <name>UDP-N-acetyl-alpha-D-glucosamine</name>
        <dbReference type="ChEBI" id="CHEBI:57705"/>
    </ligand>
</feature>
<dbReference type="NCBIfam" id="NF010933">
    <property type="entry name" value="PRK14353.1"/>
    <property type="match status" value="1"/>
</dbReference>
<evidence type="ECO:0000256" key="6">
    <source>
        <dbReference type="ARBA" id="ARBA00022695"/>
    </source>
</evidence>
<dbReference type="InterPro" id="IPR001451">
    <property type="entry name" value="Hexapep"/>
</dbReference>
<feature type="binding site" evidence="18">
    <location>
        <position position="428"/>
    </location>
    <ligand>
        <name>acetyl-CoA</name>
        <dbReference type="ChEBI" id="CHEBI:57288"/>
    </ligand>
</feature>
<evidence type="ECO:0000256" key="10">
    <source>
        <dbReference type="ARBA" id="ARBA00022960"/>
    </source>
</evidence>
<comment type="pathway">
    <text evidence="18">Nucleotide-sugar biosynthesis; UDP-N-acetyl-alpha-D-glucosamine biosynthesis; N-acetyl-alpha-D-glucosamine 1-phosphate from alpha-D-glucosamine 6-phosphate (route II): step 2/2.</text>
</comment>
<feature type="binding site" evidence="18">
    <location>
        <position position="79"/>
    </location>
    <ligand>
        <name>UDP-N-acetyl-alpha-D-glucosamine</name>
        <dbReference type="ChEBI" id="CHEBI:57705"/>
    </ligand>
</feature>
<comment type="similarity">
    <text evidence="3 18">In the N-terminal section; belongs to the N-acetylglucosamine-1-phosphate uridyltransferase family.</text>
</comment>
<reference evidence="20 21" key="1">
    <citation type="submission" date="2024-02" db="EMBL/GenBank/DDBJ databases">
        <authorList>
            <person name="Grouzdev D."/>
        </authorList>
    </citation>
    <scope>NUCLEOTIDE SEQUENCE [LARGE SCALE GENOMIC DNA]</scope>
    <source>
        <strain evidence="20 21">9N</strain>
    </source>
</reference>
<evidence type="ECO:0000256" key="11">
    <source>
        <dbReference type="ARBA" id="ARBA00022984"/>
    </source>
</evidence>
<dbReference type="InterPro" id="IPR025877">
    <property type="entry name" value="MobA-like_NTP_Trfase"/>
</dbReference>
<evidence type="ECO:0000256" key="15">
    <source>
        <dbReference type="ARBA" id="ARBA00048247"/>
    </source>
</evidence>
<feature type="binding site" evidence="18">
    <location>
        <begin position="84"/>
        <end position="85"/>
    </location>
    <ligand>
        <name>UDP-N-acetyl-alpha-D-glucosamine</name>
        <dbReference type="ChEBI" id="CHEBI:57705"/>
    </ligand>
</feature>
<keyword evidence="4 18" id="KW-0963">Cytoplasm</keyword>
<comment type="similarity">
    <text evidence="2 18">In the C-terminal section; belongs to the transferase hexapeptide repeat family.</text>
</comment>
<dbReference type="SUPFAM" id="SSF51161">
    <property type="entry name" value="Trimeric LpxA-like enzymes"/>
    <property type="match status" value="1"/>
</dbReference>
<keyword evidence="5 18" id="KW-0808">Transferase</keyword>
<keyword evidence="8 18" id="KW-0677">Repeat</keyword>
<feature type="binding site" evidence="18">
    <location>
        <position position="368"/>
    </location>
    <ligand>
        <name>acetyl-CoA</name>
        <dbReference type="ChEBI" id="CHEBI:57288"/>
    </ligand>
</feature>
<feature type="binding site" evidence="18">
    <location>
        <position position="411"/>
    </location>
    <ligand>
        <name>acetyl-CoA</name>
        <dbReference type="ChEBI" id="CHEBI:57288"/>
    </ligand>
</feature>